<sequence>MATILSSSLSFSRLPCIPSSSSLRSSQPSQSNLSFPRRIKPISLVASRSSRRMTLSCSASSSGDSAFNADVDEKFRSKRKAFAKLTREIEPLDISVIQKDVSPETVDAMERSISEMLGLLPSDKFQIHIESPWEHLSDFLFTSIMAGYALKNVENKLYLEKNFELDYDSSSEKAEQEIKLEKAEFDDLTIKTLKYMIQLKSRLLALKKELLEVQRKMGVLDQLKQSVGDDEDGHRRNELLEYLKSSKPEKLVAGEMPEPICPVVKEAVNAVVYALFAILSPEVYPDPTTQSISELNQRQIFLTRDYLARVMIWCMLLGHYIRGFEFRLELSELLGSSSSGDDVEKTQKGVSSDDEDFIF</sequence>
<dbReference type="PANTHER" id="PTHR33598">
    <property type="entry name" value="OS02G0833400 PROTEIN"/>
    <property type="match status" value="1"/>
</dbReference>
<evidence type="ECO:0000313" key="3">
    <source>
        <dbReference type="EMBL" id="CAI9109484.1"/>
    </source>
</evidence>
<keyword evidence="1" id="KW-0175">Coiled coil</keyword>
<evidence type="ECO:0000256" key="2">
    <source>
        <dbReference type="SAM" id="MobiDB-lite"/>
    </source>
</evidence>
<keyword evidence="4" id="KW-1185">Reference proteome</keyword>
<proteinExistence type="predicted"/>
<dbReference type="InterPro" id="IPR008479">
    <property type="entry name" value="DUF760"/>
</dbReference>
<accession>A0AAV1DRJ5</accession>
<feature type="coiled-coil region" evidence="1">
    <location>
        <begin position="171"/>
        <end position="216"/>
    </location>
</feature>
<gene>
    <name evidence="3" type="ORF">OLC1_LOCUS17378</name>
</gene>
<dbReference type="Pfam" id="PF05542">
    <property type="entry name" value="DUF760"/>
    <property type="match status" value="2"/>
</dbReference>
<organism evidence="3 4">
    <name type="scientific">Oldenlandia corymbosa var. corymbosa</name>
    <dbReference type="NCBI Taxonomy" id="529605"/>
    <lineage>
        <taxon>Eukaryota</taxon>
        <taxon>Viridiplantae</taxon>
        <taxon>Streptophyta</taxon>
        <taxon>Embryophyta</taxon>
        <taxon>Tracheophyta</taxon>
        <taxon>Spermatophyta</taxon>
        <taxon>Magnoliopsida</taxon>
        <taxon>eudicotyledons</taxon>
        <taxon>Gunneridae</taxon>
        <taxon>Pentapetalae</taxon>
        <taxon>asterids</taxon>
        <taxon>lamiids</taxon>
        <taxon>Gentianales</taxon>
        <taxon>Rubiaceae</taxon>
        <taxon>Rubioideae</taxon>
        <taxon>Spermacoceae</taxon>
        <taxon>Hedyotis-Oldenlandia complex</taxon>
        <taxon>Oldenlandia</taxon>
    </lineage>
</organism>
<evidence type="ECO:0000313" key="4">
    <source>
        <dbReference type="Proteomes" id="UP001161247"/>
    </source>
</evidence>
<protein>
    <submittedName>
        <fullName evidence="3">OLC1v1009309C1</fullName>
    </submittedName>
</protein>
<dbReference type="PANTHER" id="PTHR33598:SF2">
    <property type="entry name" value="MAR-BINDING FILAMENT-LIKE PROTEIN"/>
    <property type="match status" value="1"/>
</dbReference>
<dbReference type="Proteomes" id="UP001161247">
    <property type="component" value="Chromosome 6"/>
</dbReference>
<dbReference type="EMBL" id="OX459123">
    <property type="protein sequence ID" value="CAI9109484.1"/>
    <property type="molecule type" value="Genomic_DNA"/>
</dbReference>
<evidence type="ECO:0000256" key="1">
    <source>
        <dbReference type="SAM" id="Coils"/>
    </source>
</evidence>
<name>A0AAV1DRJ5_OLDCO</name>
<feature type="region of interest" description="Disordered" evidence="2">
    <location>
        <begin position="336"/>
        <end position="359"/>
    </location>
</feature>
<reference evidence="3" key="1">
    <citation type="submission" date="2023-03" db="EMBL/GenBank/DDBJ databases">
        <authorList>
            <person name="Julca I."/>
        </authorList>
    </citation>
    <scope>NUCLEOTIDE SEQUENCE</scope>
</reference>
<dbReference type="AlphaFoldDB" id="A0AAV1DRJ5"/>